<keyword evidence="2" id="KW-1185">Reference proteome</keyword>
<dbReference type="STRING" id="1121390.SAMN02746041_00245"/>
<proteinExistence type="predicted"/>
<dbReference type="EMBL" id="FWXF01000001">
    <property type="protein sequence ID" value="SMC17180.1"/>
    <property type="molecule type" value="Genomic_DNA"/>
</dbReference>
<dbReference type="Proteomes" id="UP000192783">
    <property type="component" value="Unassembled WGS sequence"/>
</dbReference>
<reference evidence="1 2" key="1">
    <citation type="submission" date="2017-04" db="EMBL/GenBank/DDBJ databases">
        <authorList>
            <person name="Afonso C.L."/>
            <person name="Miller P.J."/>
            <person name="Scott M.A."/>
            <person name="Spackman E."/>
            <person name="Goraichik I."/>
            <person name="Dimitrov K.M."/>
            <person name="Suarez D.L."/>
            <person name="Swayne D.E."/>
        </authorList>
    </citation>
    <scope>NUCLEOTIDE SEQUENCE [LARGE SCALE GENOMIC DNA]</scope>
    <source>
        <strain evidence="1 2">DSM 13146</strain>
    </source>
</reference>
<dbReference type="AlphaFoldDB" id="A0A1W1X071"/>
<sequence>MAVSHHTDDAVLEQKIAAIVQQILQREADGLFAEKIAAFVRENERRSKELSLMERMVRVEEELKSLREIEAARFDAAEKRFEAIDKRFESLQREMGAR</sequence>
<evidence type="ECO:0000313" key="1">
    <source>
        <dbReference type="EMBL" id="SMC17180.1"/>
    </source>
</evidence>
<organism evidence="1 2">
    <name type="scientific">Desulfacinum hydrothermale DSM 13146</name>
    <dbReference type="NCBI Taxonomy" id="1121390"/>
    <lineage>
        <taxon>Bacteria</taxon>
        <taxon>Pseudomonadati</taxon>
        <taxon>Thermodesulfobacteriota</taxon>
        <taxon>Syntrophobacteria</taxon>
        <taxon>Syntrophobacterales</taxon>
        <taxon>Syntrophobacteraceae</taxon>
        <taxon>Desulfacinum</taxon>
    </lineage>
</organism>
<gene>
    <name evidence="1" type="ORF">SAMN02746041_00245</name>
</gene>
<protein>
    <submittedName>
        <fullName evidence="1">Uncharacterized protein</fullName>
    </submittedName>
</protein>
<feature type="non-terminal residue" evidence="1">
    <location>
        <position position="98"/>
    </location>
</feature>
<dbReference type="Gene3D" id="6.10.250.2540">
    <property type="match status" value="1"/>
</dbReference>
<accession>A0A1W1X071</accession>
<name>A0A1W1X071_9BACT</name>
<evidence type="ECO:0000313" key="2">
    <source>
        <dbReference type="Proteomes" id="UP000192783"/>
    </source>
</evidence>